<reference evidence="2" key="1">
    <citation type="submission" date="2021-03" db="EMBL/GenBank/DDBJ databases">
        <title>Comparative genomics and phylogenomic investigation of the class Geoglossomycetes provide insights into ecological specialization and systematics.</title>
        <authorList>
            <person name="Melie T."/>
            <person name="Pirro S."/>
            <person name="Miller A.N."/>
            <person name="Quandt A."/>
        </authorList>
    </citation>
    <scope>NUCLEOTIDE SEQUENCE</scope>
    <source>
        <strain evidence="2">GBOQ0MN5Z8</strain>
    </source>
</reference>
<evidence type="ECO:0008006" key="4">
    <source>
        <dbReference type="Google" id="ProtNLM"/>
    </source>
</evidence>
<dbReference type="AlphaFoldDB" id="A0A9P8L050"/>
<dbReference type="GO" id="GO:0006368">
    <property type="term" value="P:transcription elongation by RNA polymerase II"/>
    <property type="evidence" value="ECO:0007669"/>
    <property type="project" value="InterPro"/>
</dbReference>
<feature type="compositionally biased region" description="Basic and acidic residues" evidence="1">
    <location>
        <begin position="233"/>
        <end position="246"/>
    </location>
</feature>
<feature type="region of interest" description="Disordered" evidence="1">
    <location>
        <begin position="224"/>
        <end position="298"/>
    </location>
</feature>
<dbReference type="Proteomes" id="UP000698800">
    <property type="component" value="Unassembled WGS sequence"/>
</dbReference>
<keyword evidence="3" id="KW-1185">Reference proteome</keyword>
<dbReference type="OrthoDB" id="21513at2759"/>
<dbReference type="GO" id="GO:0070449">
    <property type="term" value="C:elongin complex"/>
    <property type="evidence" value="ECO:0007669"/>
    <property type="project" value="InterPro"/>
</dbReference>
<dbReference type="Pfam" id="PF06881">
    <property type="entry name" value="Elongin_A"/>
    <property type="match status" value="1"/>
</dbReference>
<dbReference type="EMBL" id="JAGHQL010000203">
    <property type="protein sequence ID" value="KAH0536472.1"/>
    <property type="molecule type" value="Genomic_DNA"/>
</dbReference>
<dbReference type="InterPro" id="IPR010684">
    <property type="entry name" value="RNA_pol_II_trans_fac_SIII_A"/>
</dbReference>
<evidence type="ECO:0000313" key="2">
    <source>
        <dbReference type="EMBL" id="KAH0536472.1"/>
    </source>
</evidence>
<name>A0A9P8L050_9PEZI</name>
<evidence type="ECO:0000313" key="3">
    <source>
        <dbReference type="Proteomes" id="UP000698800"/>
    </source>
</evidence>
<organism evidence="2 3">
    <name type="scientific">Glutinoglossum americanum</name>
    <dbReference type="NCBI Taxonomy" id="1670608"/>
    <lineage>
        <taxon>Eukaryota</taxon>
        <taxon>Fungi</taxon>
        <taxon>Dikarya</taxon>
        <taxon>Ascomycota</taxon>
        <taxon>Pezizomycotina</taxon>
        <taxon>Geoglossomycetes</taxon>
        <taxon>Geoglossales</taxon>
        <taxon>Geoglossaceae</taxon>
        <taxon>Glutinoglossum</taxon>
    </lineage>
</organism>
<accession>A0A9P8L050</accession>
<protein>
    <recommendedName>
        <fullName evidence="4">Elongin-A</fullName>
    </recommendedName>
</protein>
<feature type="compositionally biased region" description="Basic and acidic residues" evidence="1">
    <location>
        <begin position="263"/>
        <end position="298"/>
    </location>
</feature>
<comment type="caution">
    <text evidence="2">The sequence shown here is derived from an EMBL/GenBank/DDBJ whole genome shotgun (WGS) entry which is preliminary data.</text>
</comment>
<feature type="compositionally biased region" description="Acidic residues" evidence="1">
    <location>
        <begin position="247"/>
        <end position="256"/>
    </location>
</feature>
<evidence type="ECO:0000256" key="1">
    <source>
        <dbReference type="SAM" id="MobiDB-lite"/>
    </source>
</evidence>
<gene>
    <name evidence="2" type="ORF">FGG08_006653</name>
</gene>
<dbReference type="Gene3D" id="6.10.250.3180">
    <property type="match status" value="1"/>
</dbReference>
<proteinExistence type="predicted"/>
<sequence length="298" mass="33992">MNVLAIDDIGNIPYEMIRGILIKIESPRQLVCMTRHSCNGYLGQNTLTSSLVQRTLERNSPQVRGVDGEIWMELIKRDVPDWESKVDELRNPRDWYAVYKKLVKENEERIAADAEVLRKSLAGIKTEQAKHKSKLVENPRFLPRVPVDPKLRRGANLDRKRSMLQRQGLPVPTTPAAKKTKSIIEVARREAQKQRNAFLTTPTHLLSLQATKVTSVPKTLIGAYSRPAGGKQEPMKEDRLKRKADAISDDAAEEEPVSPKTKLQREKEEKARRREAALAQGRERRAREAAERLAARQW</sequence>